<sequence length="206" mass="23356">MVKGQQKISVTGDFNVNFIQENIQSKFGFNDHDVHLQILDNDVGEVKITKAFVSADSQEIPRTTACTPSTSPIVNKSTESFNACTSPLPTCKSINLSSPSRHLSGVEIIGSEVPTTKKKKKITRKQWPITCHFPSASTTLALYIKIERKEPLEKSEIDCWIQFLSVTQFEATYQQKKKIDWSKKRGTDHKDVTDREYVVRRFRFGG</sequence>
<keyword evidence="2" id="KW-1185">Reference proteome</keyword>
<evidence type="ECO:0000313" key="2">
    <source>
        <dbReference type="Proteomes" id="UP000507470"/>
    </source>
</evidence>
<gene>
    <name evidence="1" type="ORF">MCOR_32611</name>
</gene>
<dbReference type="Proteomes" id="UP000507470">
    <property type="component" value="Unassembled WGS sequence"/>
</dbReference>
<reference evidence="1 2" key="1">
    <citation type="submission" date="2020-06" db="EMBL/GenBank/DDBJ databases">
        <authorList>
            <person name="Li R."/>
            <person name="Bekaert M."/>
        </authorList>
    </citation>
    <scope>NUCLEOTIDE SEQUENCE [LARGE SCALE GENOMIC DNA]</scope>
    <source>
        <strain evidence="2">wild</strain>
    </source>
</reference>
<evidence type="ECO:0000313" key="1">
    <source>
        <dbReference type="EMBL" id="CAC5398227.1"/>
    </source>
</evidence>
<protein>
    <submittedName>
        <fullName evidence="1">Uncharacterized protein</fullName>
    </submittedName>
</protein>
<organism evidence="1 2">
    <name type="scientific">Mytilus coruscus</name>
    <name type="common">Sea mussel</name>
    <dbReference type="NCBI Taxonomy" id="42192"/>
    <lineage>
        <taxon>Eukaryota</taxon>
        <taxon>Metazoa</taxon>
        <taxon>Spiralia</taxon>
        <taxon>Lophotrochozoa</taxon>
        <taxon>Mollusca</taxon>
        <taxon>Bivalvia</taxon>
        <taxon>Autobranchia</taxon>
        <taxon>Pteriomorphia</taxon>
        <taxon>Mytilida</taxon>
        <taxon>Mytiloidea</taxon>
        <taxon>Mytilidae</taxon>
        <taxon>Mytilinae</taxon>
        <taxon>Mytilus</taxon>
    </lineage>
</organism>
<accession>A0A6J8CSD4</accession>
<dbReference type="AlphaFoldDB" id="A0A6J8CSD4"/>
<name>A0A6J8CSD4_MYTCO</name>
<proteinExistence type="predicted"/>
<dbReference type="EMBL" id="CACVKT020005853">
    <property type="protein sequence ID" value="CAC5398227.1"/>
    <property type="molecule type" value="Genomic_DNA"/>
</dbReference>